<dbReference type="Proteomes" id="UP000001660">
    <property type="component" value="Chromosome"/>
</dbReference>
<evidence type="ECO:0000313" key="3">
    <source>
        <dbReference type="Proteomes" id="UP000001660"/>
    </source>
</evidence>
<dbReference type="AlphaFoldDB" id="D8PIY2"/>
<evidence type="ECO:0008006" key="4">
    <source>
        <dbReference type="Google" id="ProtNLM"/>
    </source>
</evidence>
<keyword evidence="1" id="KW-0732">Signal</keyword>
<proteinExistence type="predicted"/>
<dbReference type="STRING" id="330214.NIDE3534"/>
<reference evidence="2 3" key="1">
    <citation type="journal article" date="2010" name="Proc. Natl. Acad. Sci. U.S.A.">
        <title>A Nitrospira metagenome illuminates the physiology and evolution of globally important nitrite-oxidizing bacteria.</title>
        <authorList>
            <person name="Lucker S."/>
            <person name="Wagner M."/>
            <person name="Maixner F."/>
            <person name="Pelletier E."/>
            <person name="Koch H."/>
            <person name="Vacherie B."/>
            <person name="Rattei T."/>
            <person name="Sinninghe Damste J."/>
            <person name="Spieck E."/>
            <person name="Le Paslier D."/>
            <person name="Daims H."/>
        </authorList>
    </citation>
    <scope>NUCLEOTIDE SEQUENCE [LARGE SCALE GENOMIC DNA]</scope>
</reference>
<sequence length="112" mass="11955">MKHLVLSACALTIGATLALNSWCAAENTTTINILSPRNGETVSETFDIKYEILNAPAGNHAHVYLDGAYQKGFKGTFTRVAKGDHTITVKIADHDHKDAGTATDSITVKVGE</sequence>
<protein>
    <recommendedName>
        <fullName evidence="4">DUF4399 domain-containing protein</fullName>
    </recommendedName>
</protein>
<dbReference type="EMBL" id="FP929003">
    <property type="protein sequence ID" value="CBK43219.1"/>
    <property type="molecule type" value="Genomic_DNA"/>
</dbReference>
<feature type="signal peptide" evidence="1">
    <location>
        <begin position="1"/>
        <end position="24"/>
    </location>
</feature>
<evidence type="ECO:0000256" key="1">
    <source>
        <dbReference type="SAM" id="SignalP"/>
    </source>
</evidence>
<evidence type="ECO:0000313" key="2">
    <source>
        <dbReference type="EMBL" id="CBK43219.1"/>
    </source>
</evidence>
<dbReference type="OrthoDB" id="9795538at2"/>
<feature type="chain" id="PRO_5003120102" description="DUF4399 domain-containing protein" evidence="1">
    <location>
        <begin position="25"/>
        <end position="112"/>
    </location>
</feature>
<name>D8PIY2_9BACT</name>
<organism evidence="2 3">
    <name type="scientific">Nitrospira defluvii</name>
    <dbReference type="NCBI Taxonomy" id="330214"/>
    <lineage>
        <taxon>Bacteria</taxon>
        <taxon>Pseudomonadati</taxon>
        <taxon>Nitrospirota</taxon>
        <taxon>Nitrospiria</taxon>
        <taxon>Nitrospirales</taxon>
        <taxon>Nitrospiraceae</taxon>
        <taxon>Nitrospira</taxon>
    </lineage>
</organism>
<keyword evidence="3" id="KW-1185">Reference proteome</keyword>
<dbReference type="KEGG" id="nde:NIDE3534"/>
<dbReference type="HOGENOM" id="CLU_2141331_0_0_0"/>
<accession>D8PIY2</accession>
<gene>
    <name evidence="2" type="ORF">NIDE3534</name>
</gene>